<comment type="cofactor">
    <cofactor evidence="1">
        <name>FMN</name>
        <dbReference type="ChEBI" id="CHEBI:58210"/>
    </cofactor>
</comment>
<evidence type="ECO:0000256" key="3">
    <source>
        <dbReference type="ARBA" id="ARBA00022643"/>
    </source>
</evidence>
<keyword evidence="3" id="KW-0288">FMN</keyword>
<evidence type="ECO:0000259" key="5">
    <source>
        <dbReference type="Pfam" id="PF01613"/>
    </source>
</evidence>
<name>A0A223V737_9FLAO</name>
<feature type="domain" description="Flavin reductase like" evidence="5">
    <location>
        <begin position="44"/>
        <end position="165"/>
    </location>
</feature>
<proteinExistence type="inferred from homology"/>
<evidence type="ECO:0000256" key="4">
    <source>
        <dbReference type="ARBA" id="ARBA00038054"/>
    </source>
</evidence>
<dbReference type="EMBL" id="CP022957">
    <property type="protein sequence ID" value="ASV31233.1"/>
    <property type="molecule type" value="Genomic_DNA"/>
</dbReference>
<evidence type="ECO:0000313" key="7">
    <source>
        <dbReference type="Proteomes" id="UP000215244"/>
    </source>
</evidence>
<dbReference type="InterPro" id="IPR012349">
    <property type="entry name" value="Split_barrel_FMN-bd"/>
</dbReference>
<comment type="similarity">
    <text evidence="4">Belongs to the flavoredoxin family.</text>
</comment>
<dbReference type="Pfam" id="PF01613">
    <property type="entry name" value="Flavin_Reduct"/>
    <property type="match status" value="1"/>
</dbReference>
<dbReference type="KEGG" id="marb:CJ263_13980"/>
<dbReference type="Gene3D" id="2.30.110.10">
    <property type="entry name" value="Electron Transport, Fmn-binding Protein, Chain A"/>
    <property type="match status" value="1"/>
</dbReference>
<dbReference type="GO" id="GO:0010181">
    <property type="term" value="F:FMN binding"/>
    <property type="evidence" value="ECO:0007669"/>
    <property type="project" value="InterPro"/>
</dbReference>
<keyword evidence="7" id="KW-1185">Reference proteome</keyword>
<evidence type="ECO:0000256" key="2">
    <source>
        <dbReference type="ARBA" id="ARBA00022630"/>
    </source>
</evidence>
<dbReference type="Proteomes" id="UP000215244">
    <property type="component" value="Chromosome"/>
</dbReference>
<keyword evidence="2" id="KW-0285">Flavoprotein</keyword>
<protein>
    <submittedName>
        <fullName evidence="6">Flavin oxidoreductase</fullName>
    </submittedName>
</protein>
<dbReference type="PANTHER" id="PTHR33798">
    <property type="entry name" value="FLAVOPROTEIN OXYGENASE"/>
    <property type="match status" value="1"/>
</dbReference>
<dbReference type="PANTHER" id="PTHR33798:SF5">
    <property type="entry name" value="FLAVIN REDUCTASE LIKE DOMAIN-CONTAINING PROTEIN"/>
    <property type="match status" value="1"/>
</dbReference>
<reference evidence="6 7" key="1">
    <citation type="submission" date="2017-08" db="EMBL/GenBank/DDBJ databases">
        <title>The complete genome sequence of Maribacter sp. B1, isolated from deep-sea sediment.</title>
        <authorList>
            <person name="Wu Y.-H."/>
            <person name="Cheng H."/>
            <person name="Xu X.-W."/>
        </authorList>
    </citation>
    <scope>NUCLEOTIDE SEQUENCE [LARGE SCALE GENOMIC DNA]</scope>
    <source>
        <strain evidence="6 7">B1</strain>
    </source>
</reference>
<dbReference type="GO" id="GO:0016646">
    <property type="term" value="F:oxidoreductase activity, acting on the CH-NH group of donors, NAD or NADP as acceptor"/>
    <property type="evidence" value="ECO:0007669"/>
    <property type="project" value="UniProtKB-ARBA"/>
</dbReference>
<dbReference type="InterPro" id="IPR002563">
    <property type="entry name" value="Flavin_Rdtase-like_dom"/>
</dbReference>
<dbReference type="AlphaFoldDB" id="A0A223V737"/>
<accession>A0A223V737</accession>
<dbReference type="SUPFAM" id="SSF50475">
    <property type="entry name" value="FMN-binding split barrel"/>
    <property type="match status" value="1"/>
</dbReference>
<evidence type="ECO:0000256" key="1">
    <source>
        <dbReference type="ARBA" id="ARBA00001917"/>
    </source>
</evidence>
<evidence type="ECO:0000313" key="6">
    <source>
        <dbReference type="EMBL" id="ASV31233.1"/>
    </source>
</evidence>
<gene>
    <name evidence="6" type="ORF">CJ263_13980</name>
</gene>
<dbReference type="OrthoDB" id="5293996at2"/>
<organism evidence="6 7">
    <name type="scientific">Maribacter cobaltidurans</name>
    <dbReference type="NCBI Taxonomy" id="1178778"/>
    <lineage>
        <taxon>Bacteria</taxon>
        <taxon>Pseudomonadati</taxon>
        <taxon>Bacteroidota</taxon>
        <taxon>Flavobacteriia</taxon>
        <taxon>Flavobacteriales</taxon>
        <taxon>Flavobacteriaceae</taxon>
        <taxon>Maribacter</taxon>
    </lineage>
</organism>
<sequence>MHFNHSDLINLPNRYRANLINSSSGYRPSNLLGTKSLNGVTNLGIFNSITHIGSNPAMLGFILRPLTVRRDTYNNIKSTGFFTVNHVNSSILEQSHQTSAKYGETTSEFEKTGLTEEYLDGFQAPYVRESHIKLGCSYVNEYPIKENGCIMVIGAIEHLYLPENAIFDDGSMDLESAQSIANIGLDGYALPKLLKRFAYARPTVKTEEKKWPIKSFILPLKSAPFVDFRLYGEKNGKENGKP</sequence>